<name>A0A3T0IIU5_9CAUD</name>
<accession>A0A3T0IIU5</accession>
<gene>
    <name evidence="1" type="ORF">SBP1_gp092</name>
</gene>
<organism evidence="1">
    <name type="scientific">Vibrio virus vB_VspP_SBP1</name>
    <dbReference type="NCBI Taxonomy" id="2500581"/>
    <lineage>
        <taxon>Viruses</taxon>
        <taxon>Duplodnaviria</taxon>
        <taxon>Heunggongvirae</taxon>
        <taxon>Uroviricota</taxon>
        <taxon>Caudoviricetes</taxon>
        <taxon>Schitoviridae</taxon>
        <taxon>Electravirus</taxon>
        <taxon>Electravirus Sbp1</taxon>
    </lineage>
</organism>
<keyword evidence="2" id="KW-1185">Reference proteome</keyword>
<evidence type="ECO:0000313" key="2">
    <source>
        <dbReference type="Proteomes" id="UP000290131"/>
    </source>
</evidence>
<dbReference type="EMBL" id="MK301608">
    <property type="protein sequence ID" value="AZU99684.1"/>
    <property type="molecule type" value="Genomic_DNA"/>
</dbReference>
<reference evidence="1" key="1">
    <citation type="submission" date="2018-12" db="EMBL/GenBank/DDBJ databases">
        <title>Characterization of a N4-like bacteriophage infecting a coral-derived Vibrio strain.</title>
        <authorList>
            <person name="Huang S."/>
        </authorList>
    </citation>
    <scope>NUCLEOTIDE SEQUENCE [LARGE SCALE GENOMIC DNA]</scope>
</reference>
<protein>
    <submittedName>
        <fullName evidence="1">Uncharacterized protein</fullName>
    </submittedName>
</protein>
<dbReference type="Proteomes" id="UP000290131">
    <property type="component" value="Segment"/>
</dbReference>
<sequence>MLMAHMAGTLAKYGIYLHPNGVIKIDGDRVVGGVSSFCPYTHQTYLDPQGRHVAMFVAQYSDPAIKTLAFIHGVGVHQ</sequence>
<evidence type="ECO:0000313" key="1">
    <source>
        <dbReference type="EMBL" id="AZU99684.1"/>
    </source>
</evidence>
<proteinExistence type="predicted"/>